<keyword evidence="2" id="KW-1185">Reference proteome</keyword>
<sequence>MIWGDLTLWNEFLWLVDAQLLEVTPGVLGVVCLHGEVSAPVYNNILHCHECMLLHWLVKEHRCVKVLELERTCHSLEPLPFL</sequence>
<protein>
    <submittedName>
        <fullName evidence="1">Uncharacterized protein</fullName>
    </submittedName>
</protein>
<name>A0AC60NZE3_IXOPE</name>
<gene>
    <name evidence="1" type="ORF">HPB47_010328</name>
</gene>
<dbReference type="Proteomes" id="UP000805193">
    <property type="component" value="Unassembled WGS sequence"/>
</dbReference>
<proteinExistence type="predicted"/>
<comment type="caution">
    <text evidence="1">The sequence shown here is derived from an EMBL/GenBank/DDBJ whole genome shotgun (WGS) entry which is preliminary data.</text>
</comment>
<evidence type="ECO:0000313" key="1">
    <source>
        <dbReference type="EMBL" id="KAG0412530.1"/>
    </source>
</evidence>
<accession>A0AC60NZE3</accession>
<dbReference type="EMBL" id="JABSTQ010011339">
    <property type="protein sequence ID" value="KAG0412530.1"/>
    <property type="molecule type" value="Genomic_DNA"/>
</dbReference>
<organism evidence="1 2">
    <name type="scientific">Ixodes persulcatus</name>
    <name type="common">Taiga tick</name>
    <dbReference type="NCBI Taxonomy" id="34615"/>
    <lineage>
        <taxon>Eukaryota</taxon>
        <taxon>Metazoa</taxon>
        <taxon>Ecdysozoa</taxon>
        <taxon>Arthropoda</taxon>
        <taxon>Chelicerata</taxon>
        <taxon>Arachnida</taxon>
        <taxon>Acari</taxon>
        <taxon>Parasitiformes</taxon>
        <taxon>Ixodida</taxon>
        <taxon>Ixodoidea</taxon>
        <taxon>Ixodidae</taxon>
        <taxon>Ixodinae</taxon>
        <taxon>Ixodes</taxon>
    </lineage>
</organism>
<reference evidence="1 2" key="1">
    <citation type="journal article" date="2020" name="Cell">
        <title>Large-Scale Comparative Analyses of Tick Genomes Elucidate Their Genetic Diversity and Vector Capacities.</title>
        <authorList>
            <consortium name="Tick Genome and Microbiome Consortium (TIGMIC)"/>
            <person name="Jia N."/>
            <person name="Wang J."/>
            <person name="Shi W."/>
            <person name="Du L."/>
            <person name="Sun Y."/>
            <person name="Zhan W."/>
            <person name="Jiang J.F."/>
            <person name="Wang Q."/>
            <person name="Zhang B."/>
            <person name="Ji P."/>
            <person name="Bell-Sakyi L."/>
            <person name="Cui X.M."/>
            <person name="Yuan T.T."/>
            <person name="Jiang B.G."/>
            <person name="Yang W.F."/>
            <person name="Lam T.T."/>
            <person name="Chang Q.C."/>
            <person name="Ding S.J."/>
            <person name="Wang X.J."/>
            <person name="Zhu J.G."/>
            <person name="Ruan X.D."/>
            <person name="Zhao L."/>
            <person name="Wei J.T."/>
            <person name="Ye R.Z."/>
            <person name="Que T.C."/>
            <person name="Du C.H."/>
            <person name="Zhou Y.H."/>
            <person name="Cheng J.X."/>
            <person name="Dai P.F."/>
            <person name="Guo W.B."/>
            <person name="Han X.H."/>
            <person name="Huang E.J."/>
            <person name="Li L.F."/>
            <person name="Wei W."/>
            <person name="Gao Y.C."/>
            <person name="Liu J.Z."/>
            <person name="Shao H.Z."/>
            <person name="Wang X."/>
            <person name="Wang C.C."/>
            <person name="Yang T.C."/>
            <person name="Huo Q.B."/>
            <person name="Li W."/>
            <person name="Chen H.Y."/>
            <person name="Chen S.E."/>
            <person name="Zhou L.G."/>
            <person name="Ni X.B."/>
            <person name="Tian J.H."/>
            <person name="Sheng Y."/>
            <person name="Liu T."/>
            <person name="Pan Y.S."/>
            <person name="Xia L.Y."/>
            <person name="Li J."/>
            <person name="Zhao F."/>
            <person name="Cao W.C."/>
        </authorList>
    </citation>
    <scope>NUCLEOTIDE SEQUENCE [LARGE SCALE GENOMIC DNA]</scope>
    <source>
        <strain evidence="1">Iper-2018</strain>
    </source>
</reference>
<evidence type="ECO:0000313" key="2">
    <source>
        <dbReference type="Proteomes" id="UP000805193"/>
    </source>
</evidence>